<dbReference type="InterPro" id="IPR032465">
    <property type="entry name" value="ACMSD"/>
</dbReference>
<accession>A0ABP9QYT6</accession>
<dbReference type="InterPro" id="IPR006680">
    <property type="entry name" value="Amidohydro-rel"/>
</dbReference>
<comment type="caution">
    <text evidence="3">The sequence shown here is derived from an EMBL/GenBank/DDBJ whole genome shotgun (WGS) entry which is preliminary data.</text>
</comment>
<gene>
    <name evidence="3" type="ORF">GCM10023214_46510</name>
</gene>
<organism evidence="3 4">
    <name type="scientific">Amycolatopsis dongchuanensis</name>
    <dbReference type="NCBI Taxonomy" id="1070866"/>
    <lineage>
        <taxon>Bacteria</taxon>
        <taxon>Bacillati</taxon>
        <taxon>Actinomycetota</taxon>
        <taxon>Actinomycetes</taxon>
        <taxon>Pseudonocardiales</taxon>
        <taxon>Pseudonocardiaceae</taxon>
        <taxon>Amycolatopsis</taxon>
    </lineage>
</organism>
<protein>
    <submittedName>
        <fullName evidence="3">Amidohydrolase family protein</fullName>
    </submittedName>
</protein>
<proteinExistence type="predicted"/>
<evidence type="ECO:0000313" key="4">
    <source>
        <dbReference type="Proteomes" id="UP001500192"/>
    </source>
</evidence>
<dbReference type="Proteomes" id="UP001500192">
    <property type="component" value="Unassembled WGS sequence"/>
</dbReference>
<dbReference type="PANTHER" id="PTHR21240:SF28">
    <property type="entry name" value="ISO-OROTATE DECARBOXYLASE (EUROFUNG)"/>
    <property type="match status" value="1"/>
</dbReference>
<name>A0ABP9QYT6_9PSEU</name>
<keyword evidence="4" id="KW-1185">Reference proteome</keyword>
<dbReference type="SUPFAM" id="SSF51556">
    <property type="entry name" value="Metallo-dependent hydrolases"/>
    <property type="match status" value="1"/>
</dbReference>
<keyword evidence="1" id="KW-0456">Lyase</keyword>
<dbReference type="RefSeq" id="WP_346054906.1">
    <property type="nucleotide sequence ID" value="NZ_BAABIB010000088.1"/>
</dbReference>
<dbReference type="Gene3D" id="3.20.20.140">
    <property type="entry name" value="Metal-dependent hydrolases"/>
    <property type="match status" value="1"/>
</dbReference>
<reference evidence="4" key="1">
    <citation type="journal article" date="2019" name="Int. J. Syst. Evol. Microbiol.">
        <title>The Global Catalogue of Microorganisms (GCM) 10K type strain sequencing project: providing services to taxonomists for standard genome sequencing and annotation.</title>
        <authorList>
            <consortium name="The Broad Institute Genomics Platform"/>
            <consortium name="The Broad Institute Genome Sequencing Center for Infectious Disease"/>
            <person name="Wu L."/>
            <person name="Ma J."/>
        </authorList>
    </citation>
    <scope>NUCLEOTIDE SEQUENCE [LARGE SCALE GENOMIC DNA]</scope>
    <source>
        <strain evidence="4">JCM 18054</strain>
    </source>
</reference>
<dbReference type="InterPro" id="IPR032466">
    <property type="entry name" value="Metal_Hydrolase"/>
</dbReference>
<sequence length="312" mass="33578">MPGRIDVHQHLLPARYTKALEDNGVTAGGWPTPSWSPGAATTMMDAAGIATGMLSISAPGVHFGDDAAARDLAREINDFQAELVKDVPDRFGHFAVLPLPDFDGAVTEAVRALDDLHADGVVLLSNARGHYLGDPAYETLWTELATRRAVVFVHPAEPPITRLDGLPSPLLDFPFDTTRTALDLVAHGVFDRYPDLRIILSHAGGFLPFAAHRFTGAAMFNPGTTPDGILAGLRKFYFDTALSATPTALPSLYAFAEPGHVLYGSDFPFAPAEWRAGFDRNLTTYAGPGADRFPDVDRVAAERLFPRLANAS</sequence>
<evidence type="ECO:0000313" key="3">
    <source>
        <dbReference type="EMBL" id="GAA5169450.1"/>
    </source>
</evidence>
<dbReference type="EMBL" id="BAABIB010000088">
    <property type="protein sequence ID" value="GAA5169450.1"/>
    <property type="molecule type" value="Genomic_DNA"/>
</dbReference>
<evidence type="ECO:0000259" key="2">
    <source>
        <dbReference type="Pfam" id="PF04909"/>
    </source>
</evidence>
<feature type="domain" description="Amidohydrolase-related" evidence="2">
    <location>
        <begin position="5"/>
        <end position="287"/>
    </location>
</feature>
<dbReference type="Pfam" id="PF04909">
    <property type="entry name" value="Amidohydro_2"/>
    <property type="match status" value="1"/>
</dbReference>
<evidence type="ECO:0000256" key="1">
    <source>
        <dbReference type="ARBA" id="ARBA00023239"/>
    </source>
</evidence>
<dbReference type="PANTHER" id="PTHR21240">
    <property type="entry name" value="2-AMINO-3-CARBOXYLMUCONATE-6-SEMIALDEHYDE DECARBOXYLASE"/>
    <property type="match status" value="1"/>
</dbReference>